<keyword evidence="1" id="KW-0732">Signal</keyword>
<sequence length="126" mass="14318">MPLLLMLLLLFHHLFAFTTGVIKQLFGTPGRLVAGNEVRDLLLCTNVDSTSGIASSQASDRENTGHRLRRQIYHSTAFHRSPTHCIIKGTVVDYFCRCRRFKTVYRYTGHLNFGIRLGVGDDLHTR</sequence>
<evidence type="ECO:0000256" key="1">
    <source>
        <dbReference type="SAM" id="SignalP"/>
    </source>
</evidence>
<feature type="chain" id="PRO_5006449959" evidence="1">
    <location>
        <begin position="17"/>
        <end position="126"/>
    </location>
</feature>
<protein>
    <submittedName>
        <fullName evidence="2">Secreted protein</fullName>
    </submittedName>
</protein>
<proteinExistence type="predicted"/>
<reference evidence="2" key="1">
    <citation type="submission" date="2017-02" db="UniProtKB">
        <authorList>
            <consortium name="WormBaseParasite"/>
        </authorList>
    </citation>
    <scope>IDENTIFICATION</scope>
</reference>
<dbReference type="AlphaFoldDB" id="A0A0R3W617"/>
<feature type="signal peptide" evidence="1">
    <location>
        <begin position="1"/>
        <end position="16"/>
    </location>
</feature>
<dbReference type="WBParaSite" id="TASK_0000560601-mRNA-1">
    <property type="protein sequence ID" value="TASK_0000560601-mRNA-1"/>
    <property type="gene ID" value="TASK_0000560601"/>
</dbReference>
<name>A0A0R3W617_TAEAS</name>
<organism evidence="2">
    <name type="scientific">Taenia asiatica</name>
    <name type="common">Asian tapeworm</name>
    <dbReference type="NCBI Taxonomy" id="60517"/>
    <lineage>
        <taxon>Eukaryota</taxon>
        <taxon>Metazoa</taxon>
        <taxon>Spiralia</taxon>
        <taxon>Lophotrochozoa</taxon>
        <taxon>Platyhelminthes</taxon>
        <taxon>Cestoda</taxon>
        <taxon>Eucestoda</taxon>
        <taxon>Cyclophyllidea</taxon>
        <taxon>Taeniidae</taxon>
        <taxon>Taenia</taxon>
    </lineage>
</organism>
<evidence type="ECO:0000313" key="2">
    <source>
        <dbReference type="WBParaSite" id="TASK_0000560601-mRNA-1"/>
    </source>
</evidence>
<accession>A0A0R3W617</accession>